<dbReference type="Gramene" id="TraesCLE_scaffold_082167_01G000200.1">
    <property type="protein sequence ID" value="TraesCLE_scaffold_082167_01G000200.1"/>
    <property type="gene ID" value="TraesCLE_scaffold_082167_01G000200"/>
</dbReference>
<dbReference type="AlphaFoldDB" id="A0A3B6SB37"/>
<accession>A0A3B6SB37</accession>
<dbReference type="Gramene" id="TraesWEE_scaffold_094922_01G000200.1">
    <property type="protein sequence ID" value="TraesWEE_scaffold_094922_01G000200.1"/>
    <property type="gene ID" value="TraesWEE_scaffold_094922_01G000200"/>
</dbReference>
<dbReference type="InterPro" id="IPR046533">
    <property type="entry name" value="DUF6598"/>
</dbReference>
<dbReference type="Gramene" id="TraesCS7B02G089000.1">
    <property type="protein sequence ID" value="TraesCS7B02G089000.1"/>
    <property type="gene ID" value="TraesCS7B02G089000"/>
</dbReference>
<reference evidence="3" key="1">
    <citation type="submission" date="2018-08" db="EMBL/GenBank/DDBJ databases">
        <authorList>
            <person name="Rossello M."/>
        </authorList>
    </citation>
    <scope>NUCLEOTIDE SEQUENCE [LARGE SCALE GENOMIC DNA]</scope>
    <source>
        <strain evidence="3">cv. Chinese Spring</strain>
    </source>
</reference>
<dbReference type="Gramene" id="TraesCS7B03G0237600.1">
    <property type="protein sequence ID" value="TraesCS7B03G0237600.1.CDS"/>
    <property type="gene ID" value="TraesCS7B03G0237600"/>
</dbReference>
<dbReference type="PANTHER" id="PTHR33065:SF219">
    <property type="entry name" value="DUF6598 DOMAIN-CONTAINING PROTEIN"/>
    <property type="match status" value="1"/>
</dbReference>
<proteinExistence type="predicted"/>
<dbReference type="PANTHER" id="PTHR33065">
    <property type="entry name" value="OS07G0486400 PROTEIN"/>
    <property type="match status" value="1"/>
</dbReference>
<dbReference type="Proteomes" id="UP000019116">
    <property type="component" value="Chromosome 7B"/>
</dbReference>
<dbReference type="Pfam" id="PF20241">
    <property type="entry name" value="DUF6598"/>
    <property type="match status" value="2"/>
</dbReference>
<feature type="region of interest" description="Disordered" evidence="1">
    <location>
        <begin position="21"/>
        <end position="49"/>
    </location>
</feature>
<reference evidence="3" key="2">
    <citation type="submission" date="2018-10" db="UniProtKB">
        <authorList>
            <consortium name="EnsemblPlants"/>
        </authorList>
    </citation>
    <scope>IDENTIFICATION</scope>
</reference>
<evidence type="ECO:0000259" key="2">
    <source>
        <dbReference type="Pfam" id="PF20241"/>
    </source>
</evidence>
<keyword evidence="4" id="KW-1185">Reference proteome</keyword>
<evidence type="ECO:0000256" key="1">
    <source>
        <dbReference type="SAM" id="MobiDB-lite"/>
    </source>
</evidence>
<dbReference type="OMA" id="NCQTITQ"/>
<dbReference type="Gramene" id="TraesRN7B0100230500.1">
    <property type="protein sequence ID" value="TraesRN7B0100230500.1"/>
    <property type="gene ID" value="TraesRN7B0100230500"/>
</dbReference>
<sequence length="312" mass="34278">MRMAEGAAMIRKLTPEERARIIAKSMAEKSAREADEAGGDEQESGPAQCEEESFAAEFRSFWDRFYARCCGATFDQTTSIPAMCHTNPASERSAKAMDTLQIMSVKVASINGDLRWPLEVFGMIAARDVLDQKRNFIFHRARTNCQTITQEDCYLALAGSTRAIVVAYDPSYIEVSLKVKGTTESEDKDLSALVVVFRAGYCPENGFRGVYSAASRSDDNLQVKLLEYEDGGLPVDADGVITLSRRVVSVELERNLKVSVMAIPVNEGDAVETSEAVLKSHRAGVSPAGINLNVGSCNMEVRVAWSCFRREC</sequence>
<evidence type="ECO:0000313" key="4">
    <source>
        <dbReference type="Proteomes" id="UP000019116"/>
    </source>
</evidence>
<dbReference type="Gramene" id="TraesCAD_scaffold_082909_01G000200.1">
    <property type="protein sequence ID" value="TraesCAD_scaffold_082909_01G000200.1"/>
    <property type="gene ID" value="TraesCAD_scaffold_082909_01G000200"/>
</dbReference>
<evidence type="ECO:0000313" key="3">
    <source>
        <dbReference type="EnsemblPlants" id="TraesCS7B02G089000.1"/>
    </source>
</evidence>
<name>A0A3B6SB37_WHEAT</name>
<dbReference type="EnsemblPlants" id="TraesCS7B02G089000.1">
    <property type="protein sequence ID" value="TraesCS7B02G089000.1"/>
    <property type="gene ID" value="TraesCS7B02G089000"/>
</dbReference>
<feature type="domain" description="DUF6598" evidence="2">
    <location>
        <begin position="99"/>
        <end position="199"/>
    </location>
</feature>
<organism evidence="3">
    <name type="scientific">Triticum aestivum</name>
    <name type="common">Wheat</name>
    <dbReference type="NCBI Taxonomy" id="4565"/>
    <lineage>
        <taxon>Eukaryota</taxon>
        <taxon>Viridiplantae</taxon>
        <taxon>Streptophyta</taxon>
        <taxon>Embryophyta</taxon>
        <taxon>Tracheophyta</taxon>
        <taxon>Spermatophyta</taxon>
        <taxon>Magnoliopsida</taxon>
        <taxon>Liliopsida</taxon>
        <taxon>Poales</taxon>
        <taxon>Poaceae</taxon>
        <taxon>BOP clade</taxon>
        <taxon>Pooideae</taxon>
        <taxon>Triticodae</taxon>
        <taxon>Triticeae</taxon>
        <taxon>Triticinae</taxon>
        <taxon>Triticum</taxon>
    </lineage>
</organism>
<dbReference type="Gramene" id="TraesROB_scaffold_084361_01G000200.1">
    <property type="protein sequence ID" value="TraesROB_scaffold_084361_01G000200.1"/>
    <property type="gene ID" value="TraesROB_scaffold_084361_01G000200"/>
</dbReference>
<protein>
    <recommendedName>
        <fullName evidence="2">DUF6598 domain-containing protein</fullName>
    </recommendedName>
</protein>
<feature type="compositionally biased region" description="Basic and acidic residues" evidence="1">
    <location>
        <begin position="21"/>
        <end position="35"/>
    </location>
</feature>
<feature type="compositionally biased region" description="Acidic residues" evidence="1">
    <location>
        <begin position="36"/>
        <end position="49"/>
    </location>
</feature>
<feature type="domain" description="DUF6598" evidence="2">
    <location>
        <begin position="205"/>
        <end position="303"/>
    </location>
</feature>